<evidence type="ECO:0000313" key="2">
    <source>
        <dbReference type="Proteomes" id="UP000016887"/>
    </source>
</evidence>
<dbReference type="GeneID" id="17109928"/>
<accession>U3TBX4</accession>
<dbReference type="KEGG" id="acj:ACAM_0457"/>
<keyword evidence="2" id="KW-1185">Reference proteome</keyword>
<dbReference type="RefSeq" id="WP_022541202.1">
    <property type="nucleotide sequence ID" value="NC_022521.1"/>
</dbReference>
<dbReference type="AlphaFoldDB" id="U3TBX4"/>
<proteinExistence type="predicted"/>
<evidence type="ECO:0000313" key="1">
    <source>
        <dbReference type="EMBL" id="BAN89926.1"/>
    </source>
</evidence>
<gene>
    <name evidence="1" type="ORF">ACAM_0457</name>
</gene>
<dbReference type="STRING" id="1198449.ACAM_0457"/>
<reference evidence="1 2" key="1">
    <citation type="journal article" date="2013" name="Appl. Environ. Microbiol.">
        <title>Variation of the Virus-Related Elements within Syntenic Genomes of the Hyperthermophilic Archaeon Aeropyrum.</title>
        <authorList>
            <person name="Daifuku T."/>
            <person name="Yoshida T."/>
            <person name="Kitamura T."/>
            <person name="Kawaichi S."/>
            <person name="Inoue T."/>
            <person name="Nomura K."/>
            <person name="Yoshida Y."/>
            <person name="Kuno S."/>
            <person name="Sako Y."/>
        </authorList>
    </citation>
    <scope>NUCLEOTIDE SEQUENCE [LARGE SCALE GENOMIC DNA]</scope>
    <source>
        <strain evidence="1 2">SY1</strain>
    </source>
</reference>
<protein>
    <submittedName>
        <fullName evidence="1">Uncharacterized protein conserved in bacteria</fullName>
    </submittedName>
</protein>
<dbReference type="Proteomes" id="UP000016887">
    <property type="component" value="Chromosome"/>
</dbReference>
<organism evidence="1 2">
    <name type="scientific">Aeropyrum camini SY1 = JCM 12091</name>
    <dbReference type="NCBI Taxonomy" id="1198449"/>
    <lineage>
        <taxon>Archaea</taxon>
        <taxon>Thermoproteota</taxon>
        <taxon>Thermoprotei</taxon>
        <taxon>Desulfurococcales</taxon>
        <taxon>Desulfurococcaceae</taxon>
        <taxon>Aeropyrum</taxon>
    </lineage>
</organism>
<name>U3TBX4_9CREN</name>
<sequence>MLEIEELLDRLCEAARRALKEPGKAVDVPGLPGYGFEWLEVEGELLPGLHTPRSFDVGYGLGIARMCGLDYKIRRSCVLDGEDVDLLIRLYGRGWFARVWRPDDPDCWAEIVEETDEHEEG</sequence>
<dbReference type="EMBL" id="AP012489">
    <property type="protein sequence ID" value="BAN89926.1"/>
    <property type="molecule type" value="Genomic_DNA"/>
</dbReference>